<dbReference type="RefSeq" id="WP_093172101.1">
    <property type="nucleotide sequence ID" value="NZ_FNCN01000020.1"/>
</dbReference>
<dbReference type="OrthoDB" id="5192072at2"/>
<sequence length="100" mass="10875">MHDLDSQPNINVWDKPRPAGPPVSASLRQTNGQPISLNDFETFLRARMETAGGERLALLNAGEAETVGGLLDELAALYPGEAIGRLAREMAVRIYDRMGL</sequence>
<dbReference type="Proteomes" id="UP000198923">
    <property type="component" value="Unassembled WGS sequence"/>
</dbReference>
<gene>
    <name evidence="2" type="ORF">SAMN05421505_1203</name>
</gene>
<feature type="region of interest" description="Disordered" evidence="1">
    <location>
        <begin position="1"/>
        <end position="33"/>
    </location>
</feature>
<accession>A0A1G8E9U9</accession>
<dbReference type="AlphaFoldDB" id="A0A1G8E9U9"/>
<evidence type="ECO:0000256" key="1">
    <source>
        <dbReference type="SAM" id="MobiDB-lite"/>
    </source>
</evidence>
<dbReference type="EMBL" id="FNCN01000020">
    <property type="protein sequence ID" value="SDH66654.1"/>
    <property type="molecule type" value="Genomic_DNA"/>
</dbReference>
<reference evidence="2 3" key="1">
    <citation type="submission" date="2016-10" db="EMBL/GenBank/DDBJ databases">
        <authorList>
            <person name="de Groot N.N."/>
        </authorList>
    </citation>
    <scope>NUCLEOTIDE SEQUENCE [LARGE SCALE GENOMIC DNA]</scope>
    <source>
        <strain evidence="2 3">CPCC 201354</strain>
    </source>
</reference>
<dbReference type="STRING" id="504805.SAMN05421505_1203"/>
<name>A0A1G8E9U9_9ACTN</name>
<keyword evidence="3" id="KW-1185">Reference proteome</keyword>
<organism evidence="2 3">
    <name type="scientific">Sinosporangium album</name>
    <dbReference type="NCBI Taxonomy" id="504805"/>
    <lineage>
        <taxon>Bacteria</taxon>
        <taxon>Bacillati</taxon>
        <taxon>Actinomycetota</taxon>
        <taxon>Actinomycetes</taxon>
        <taxon>Streptosporangiales</taxon>
        <taxon>Streptosporangiaceae</taxon>
        <taxon>Sinosporangium</taxon>
    </lineage>
</organism>
<proteinExistence type="predicted"/>
<evidence type="ECO:0000313" key="3">
    <source>
        <dbReference type="Proteomes" id="UP000198923"/>
    </source>
</evidence>
<protein>
    <submittedName>
        <fullName evidence="2">Uncharacterized protein</fullName>
    </submittedName>
</protein>
<evidence type="ECO:0000313" key="2">
    <source>
        <dbReference type="EMBL" id="SDH66654.1"/>
    </source>
</evidence>
<feature type="compositionally biased region" description="Polar residues" evidence="1">
    <location>
        <begin position="1"/>
        <end position="10"/>
    </location>
</feature>